<gene>
    <name evidence="6" type="primary">pgdS</name>
    <name evidence="6" type="ORF">ENSA5_12390</name>
</gene>
<keyword evidence="2" id="KW-0645">Protease</keyword>
<dbReference type="PROSITE" id="PS51935">
    <property type="entry name" value="NLPC_P60"/>
    <property type="match status" value="1"/>
</dbReference>
<evidence type="ECO:0000313" key="7">
    <source>
        <dbReference type="Proteomes" id="UP000237968"/>
    </source>
</evidence>
<proteinExistence type="inferred from homology"/>
<accession>A0A2S9YFI4</accession>
<dbReference type="Proteomes" id="UP000237968">
    <property type="component" value="Unassembled WGS sequence"/>
</dbReference>
<dbReference type="GO" id="GO:0008234">
    <property type="term" value="F:cysteine-type peptidase activity"/>
    <property type="evidence" value="ECO:0007669"/>
    <property type="project" value="UniProtKB-KW"/>
</dbReference>
<comment type="caution">
    <text evidence="6">The sequence shown here is derived from an EMBL/GenBank/DDBJ whole genome shotgun (WGS) entry which is preliminary data.</text>
</comment>
<dbReference type="PANTHER" id="PTHR47053:SF1">
    <property type="entry name" value="MUREIN DD-ENDOPEPTIDASE MEPH-RELATED"/>
    <property type="match status" value="1"/>
</dbReference>
<keyword evidence="4" id="KW-0788">Thiol protease</keyword>
<reference evidence="6 7" key="1">
    <citation type="submission" date="2018-03" db="EMBL/GenBank/DDBJ databases">
        <title>Draft Genome Sequences of the Obligatory Marine Myxobacteria Enhygromyxa salina SWB005.</title>
        <authorList>
            <person name="Poehlein A."/>
            <person name="Moghaddam J.A."/>
            <person name="Harms H."/>
            <person name="Alanjari M."/>
            <person name="Koenig G.M."/>
            <person name="Daniel R."/>
            <person name="Schaeberle T.F."/>
        </authorList>
    </citation>
    <scope>NUCLEOTIDE SEQUENCE [LARGE SCALE GENOMIC DNA]</scope>
    <source>
        <strain evidence="6 7">SWB005</strain>
    </source>
</reference>
<evidence type="ECO:0000313" key="6">
    <source>
        <dbReference type="EMBL" id="PRQ03870.1"/>
    </source>
</evidence>
<keyword evidence="7" id="KW-1185">Reference proteome</keyword>
<dbReference type="Gene3D" id="3.90.1720.10">
    <property type="entry name" value="endopeptidase domain like (from Nostoc punctiforme)"/>
    <property type="match status" value="1"/>
</dbReference>
<sequence length="310" mass="34287">MDERLAVYLRAIRERLDALRGRLRERYGWTHMELELELEPLRPALIVSGEIAVPSLRGRIVEALTPMLLDDMELDLRLHPMRVREWYAVPRVGLELWAQHPSQPRRSLATELEPADGPVGHLAHDGPGMLLRARDGTVGWASGLLGEAGPARPLQSPRTRAAAGLEICAAARTYLDTPYLLGGASPRRIDCSALVQRAYERALGLLLPRNSHDQLAVGDGGQPCGTAEGEPGELIFIHSRAMQRLHVGIVGDSGTIIHASRSRAAVIEEPQVEFQLDAQWLHRVSIERLVSWALGQAGRAHVELPRRRPD</sequence>
<keyword evidence="3 6" id="KW-0378">Hydrolase</keyword>
<dbReference type="InterPro" id="IPR051202">
    <property type="entry name" value="Peptidase_C40"/>
</dbReference>
<dbReference type="AlphaFoldDB" id="A0A2S9YFI4"/>
<evidence type="ECO:0000256" key="3">
    <source>
        <dbReference type="ARBA" id="ARBA00022801"/>
    </source>
</evidence>
<dbReference type="GO" id="GO:0006508">
    <property type="term" value="P:proteolysis"/>
    <property type="evidence" value="ECO:0007669"/>
    <property type="project" value="UniProtKB-KW"/>
</dbReference>
<dbReference type="EC" id="3.4.19.-" evidence="6"/>
<dbReference type="SUPFAM" id="SSF54001">
    <property type="entry name" value="Cysteine proteinases"/>
    <property type="match status" value="1"/>
</dbReference>
<feature type="domain" description="NlpC/P60" evidence="5">
    <location>
        <begin position="161"/>
        <end position="291"/>
    </location>
</feature>
<dbReference type="InterPro" id="IPR038765">
    <property type="entry name" value="Papain-like_cys_pep_sf"/>
</dbReference>
<dbReference type="OrthoDB" id="9807055at2"/>
<protein>
    <submittedName>
        <fullName evidence="6">Gamma-DL-glutamyl hydrolase</fullName>
        <ecNumber evidence="6">3.4.19.-</ecNumber>
    </submittedName>
</protein>
<evidence type="ECO:0000256" key="2">
    <source>
        <dbReference type="ARBA" id="ARBA00022670"/>
    </source>
</evidence>
<organism evidence="6 7">
    <name type="scientific">Enhygromyxa salina</name>
    <dbReference type="NCBI Taxonomy" id="215803"/>
    <lineage>
        <taxon>Bacteria</taxon>
        <taxon>Pseudomonadati</taxon>
        <taxon>Myxococcota</taxon>
        <taxon>Polyangia</taxon>
        <taxon>Nannocystales</taxon>
        <taxon>Nannocystaceae</taxon>
        <taxon>Enhygromyxa</taxon>
    </lineage>
</organism>
<name>A0A2S9YFI4_9BACT</name>
<evidence type="ECO:0000259" key="5">
    <source>
        <dbReference type="PROSITE" id="PS51935"/>
    </source>
</evidence>
<evidence type="ECO:0000256" key="4">
    <source>
        <dbReference type="ARBA" id="ARBA00022807"/>
    </source>
</evidence>
<dbReference type="PANTHER" id="PTHR47053">
    <property type="entry name" value="MUREIN DD-ENDOPEPTIDASE MEPH-RELATED"/>
    <property type="match status" value="1"/>
</dbReference>
<comment type="similarity">
    <text evidence="1">Belongs to the peptidase C40 family.</text>
</comment>
<evidence type="ECO:0000256" key="1">
    <source>
        <dbReference type="ARBA" id="ARBA00007074"/>
    </source>
</evidence>
<dbReference type="Pfam" id="PF00877">
    <property type="entry name" value="NLPC_P60"/>
    <property type="match status" value="1"/>
</dbReference>
<dbReference type="InterPro" id="IPR000064">
    <property type="entry name" value="NLP_P60_dom"/>
</dbReference>
<dbReference type="RefSeq" id="WP_106390724.1">
    <property type="nucleotide sequence ID" value="NZ_PVNK01000068.1"/>
</dbReference>
<dbReference type="EMBL" id="PVNK01000068">
    <property type="protein sequence ID" value="PRQ03870.1"/>
    <property type="molecule type" value="Genomic_DNA"/>
</dbReference>